<evidence type="ECO:0000313" key="2">
    <source>
        <dbReference type="Proteomes" id="UP000199379"/>
    </source>
</evidence>
<proteinExistence type="predicted"/>
<name>A0A1H7D599_9RHOB</name>
<dbReference type="InterPro" id="IPR027417">
    <property type="entry name" value="P-loop_NTPase"/>
</dbReference>
<gene>
    <name evidence="1" type="ORF">SAMN05444007_1102</name>
</gene>
<dbReference type="STRING" id="1227549.SAMN05444007_1102"/>
<organism evidence="1 2">
    <name type="scientific">Cribrihabitans marinus</name>
    <dbReference type="NCBI Taxonomy" id="1227549"/>
    <lineage>
        <taxon>Bacteria</taxon>
        <taxon>Pseudomonadati</taxon>
        <taxon>Pseudomonadota</taxon>
        <taxon>Alphaproteobacteria</taxon>
        <taxon>Rhodobacterales</taxon>
        <taxon>Paracoccaceae</taxon>
        <taxon>Cribrihabitans</taxon>
    </lineage>
</organism>
<accession>A0A1H7D599</accession>
<dbReference type="SUPFAM" id="SSF52540">
    <property type="entry name" value="P-loop containing nucleoside triphosphate hydrolases"/>
    <property type="match status" value="1"/>
</dbReference>
<dbReference type="EMBL" id="FNYD01000010">
    <property type="protein sequence ID" value="SEJ97013.1"/>
    <property type="molecule type" value="Genomic_DNA"/>
</dbReference>
<sequence>MKTSHRRLVLHIGPHKTASSFIQVNLEESGLPLGQSGWLYPDAGTKELGAHHHLAHNADEYLHPQAPRRNVLEKLGETARADNRSILFSAEGFCRWKPASFDILADRLGFDTYELIYVVRDPLDVFPSFWAEEVKQGRSMGFAERFSLAAADPLRSRLLNPMRDLNHLLARNRARIHAVPYDILKRRDIDIYEHLTGAILNLQGFRARHVNPVNVKYPIELTEFLRLMNLIYGQGQPNVGSDLRLRFTRSVSVEEQREIRKLVQEHAHSARRVISVPSDSLLRLRIEKVLKDRLRGTWSIDVGEDEQLFSAEPRKYVHYNMYLLSMADPIRQAAEAMVQRLTTNERTAR</sequence>
<keyword evidence="2" id="KW-1185">Reference proteome</keyword>
<dbReference type="Proteomes" id="UP000199379">
    <property type="component" value="Unassembled WGS sequence"/>
</dbReference>
<protein>
    <recommendedName>
        <fullName evidence="3">Sulfotransferase family protein</fullName>
    </recommendedName>
</protein>
<reference evidence="1 2" key="1">
    <citation type="submission" date="2016-10" db="EMBL/GenBank/DDBJ databases">
        <authorList>
            <person name="de Groot N.N."/>
        </authorList>
    </citation>
    <scope>NUCLEOTIDE SEQUENCE [LARGE SCALE GENOMIC DNA]</scope>
    <source>
        <strain evidence="1 2">DSM 29340</strain>
    </source>
</reference>
<dbReference type="AlphaFoldDB" id="A0A1H7D599"/>
<dbReference type="RefSeq" id="WP_143057935.1">
    <property type="nucleotide sequence ID" value="NZ_BMGV01000010.1"/>
</dbReference>
<evidence type="ECO:0008006" key="3">
    <source>
        <dbReference type="Google" id="ProtNLM"/>
    </source>
</evidence>
<evidence type="ECO:0000313" key="1">
    <source>
        <dbReference type="EMBL" id="SEJ97013.1"/>
    </source>
</evidence>
<dbReference type="OrthoDB" id="547419at2"/>